<protein>
    <submittedName>
        <fullName evidence="1">Uncharacterized protein</fullName>
    </submittedName>
</protein>
<dbReference type="EMBL" id="BTGU01001140">
    <property type="protein sequence ID" value="GMN70420.1"/>
    <property type="molecule type" value="Genomic_DNA"/>
</dbReference>
<accession>A0AA88ECE0</accession>
<organism evidence="1 2">
    <name type="scientific">Ficus carica</name>
    <name type="common">Common fig</name>
    <dbReference type="NCBI Taxonomy" id="3494"/>
    <lineage>
        <taxon>Eukaryota</taxon>
        <taxon>Viridiplantae</taxon>
        <taxon>Streptophyta</taxon>
        <taxon>Embryophyta</taxon>
        <taxon>Tracheophyta</taxon>
        <taxon>Spermatophyta</taxon>
        <taxon>Magnoliopsida</taxon>
        <taxon>eudicotyledons</taxon>
        <taxon>Gunneridae</taxon>
        <taxon>Pentapetalae</taxon>
        <taxon>rosids</taxon>
        <taxon>fabids</taxon>
        <taxon>Rosales</taxon>
        <taxon>Moraceae</taxon>
        <taxon>Ficeae</taxon>
        <taxon>Ficus</taxon>
    </lineage>
</organism>
<proteinExistence type="predicted"/>
<dbReference type="Proteomes" id="UP001187192">
    <property type="component" value="Unassembled WGS sequence"/>
</dbReference>
<dbReference type="AlphaFoldDB" id="A0AA88ECE0"/>
<reference evidence="1" key="1">
    <citation type="submission" date="2023-07" db="EMBL/GenBank/DDBJ databases">
        <title>draft genome sequence of fig (Ficus carica).</title>
        <authorList>
            <person name="Takahashi T."/>
            <person name="Nishimura K."/>
        </authorList>
    </citation>
    <scope>NUCLEOTIDE SEQUENCE</scope>
</reference>
<comment type="caution">
    <text evidence="1">The sequence shown here is derived from an EMBL/GenBank/DDBJ whole genome shotgun (WGS) entry which is preliminary data.</text>
</comment>
<sequence length="103" mass="11136">MGLLDQPSSFAADTSLAPVPISYRDHPPISAAYHITSYRHLPWQDLPARDNHPSVPHVKSGPTWRQPIGPVAPVGLRIPCRPTYPPGTLGGQYGRVGPSTQAH</sequence>
<evidence type="ECO:0000313" key="1">
    <source>
        <dbReference type="EMBL" id="GMN70420.1"/>
    </source>
</evidence>
<gene>
    <name evidence="1" type="ORF">TIFTF001_039463</name>
</gene>
<keyword evidence="2" id="KW-1185">Reference proteome</keyword>
<name>A0AA88ECE0_FICCA</name>
<evidence type="ECO:0000313" key="2">
    <source>
        <dbReference type="Proteomes" id="UP001187192"/>
    </source>
</evidence>